<evidence type="ECO:0000313" key="3">
    <source>
        <dbReference type="Proteomes" id="UP000324800"/>
    </source>
</evidence>
<dbReference type="AlphaFoldDB" id="A0A5J4VSL7"/>
<proteinExistence type="predicted"/>
<gene>
    <name evidence="2" type="ORF">EZS28_019052</name>
</gene>
<reference evidence="2 3" key="1">
    <citation type="submission" date="2019-03" db="EMBL/GenBank/DDBJ databases">
        <title>Single cell metagenomics reveals metabolic interactions within the superorganism composed of flagellate Streblomastix strix and complex community of Bacteroidetes bacteria on its surface.</title>
        <authorList>
            <person name="Treitli S.C."/>
            <person name="Kolisko M."/>
            <person name="Husnik F."/>
            <person name="Keeling P."/>
            <person name="Hampl V."/>
        </authorList>
    </citation>
    <scope>NUCLEOTIDE SEQUENCE [LARGE SCALE GENOMIC DNA]</scope>
    <source>
        <strain evidence="2">ST1C</strain>
    </source>
</reference>
<sequence>MLKNPEEPKFFSQAAYLSHTMNSIPTGIPNLDQLEAIHRSIDWDFDPAHLDTAMDDARKKLQQQLASVIDKVADESLRVTAEAVNTSIIKHRKFTWNISYVEITLPEDTYQVEKTLINAQTKANIALAMEIAATHQQLDGRAESERIEAWLASIAEIGNGIEAARRANLYDFKADQEGTHNLTEASFDATNRLKSVHSLKPLYSQAKKALKPSISDDKTIKKEKPENEKEKDTKEKKRQPKILQERHSQIKQSWLFLNWSFIQSPFLTPSSPLTYQEGN</sequence>
<feature type="region of interest" description="Disordered" evidence="1">
    <location>
        <begin position="213"/>
        <end position="244"/>
    </location>
</feature>
<evidence type="ECO:0000313" key="2">
    <source>
        <dbReference type="EMBL" id="KAA6385420.1"/>
    </source>
</evidence>
<organism evidence="2 3">
    <name type="scientific">Streblomastix strix</name>
    <dbReference type="NCBI Taxonomy" id="222440"/>
    <lineage>
        <taxon>Eukaryota</taxon>
        <taxon>Metamonada</taxon>
        <taxon>Preaxostyla</taxon>
        <taxon>Oxymonadida</taxon>
        <taxon>Streblomastigidae</taxon>
        <taxon>Streblomastix</taxon>
    </lineage>
</organism>
<comment type="caution">
    <text evidence="2">The sequence shown here is derived from an EMBL/GenBank/DDBJ whole genome shotgun (WGS) entry which is preliminary data.</text>
</comment>
<accession>A0A5J4VSL7</accession>
<name>A0A5J4VSL7_9EUKA</name>
<protein>
    <submittedName>
        <fullName evidence="2">Uncharacterized protein</fullName>
    </submittedName>
</protein>
<dbReference type="Proteomes" id="UP000324800">
    <property type="component" value="Unassembled WGS sequence"/>
</dbReference>
<feature type="compositionally biased region" description="Basic and acidic residues" evidence="1">
    <location>
        <begin position="214"/>
        <end position="235"/>
    </location>
</feature>
<evidence type="ECO:0000256" key="1">
    <source>
        <dbReference type="SAM" id="MobiDB-lite"/>
    </source>
</evidence>
<dbReference type="EMBL" id="SNRW01005274">
    <property type="protein sequence ID" value="KAA6385420.1"/>
    <property type="molecule type" value="Genomic_DNA"/>
</dbReference>